<proteinExistence type="predicted"/>
<dbReference type="Proteomes" id="UP000199556">
    <property type="component" value="Unassembled WGS sequence"/>
</dbReference>
<keyword evidence="2" id="KW-1185">Reference proteome</keyword>
<reference evidence="1 2" key="1">
    <citation type="submission" date="2016-10" db="EMBL/GenBank/DDBJ databases">
        <authorList>
            <person name="de Groot N.N."/>
        </authorList>
    </citation>
    <scope>NUCLEOTIDE SEQUENCE [LARGE SCALE GENOMIC DNA]</scope>
    <source>
        <strain evidence="1 2">DSM 4180</strain>
    </source>
</reference>
<dbReference type="RefSeq" id="WP_090487465.1">
    <property type="nucleotide sequence ID" value="NZ_FOUO01000022.1"/>
</dbReference>
<organism evidence="1 2">
    <name type="scientific">Ectothiorhodospira mobilis</name>
    <dbReference type="NCBI Taxonomy" id="195064"/>
    <lineage>
        <taxon>Bacteria</taxon>
        <taxon>Pseudomonadati</taxon>
        <taxon>Pseudomonadota</taxon>
        <taxon>Gammaproteobacteria</taxon>
        <taxon>Chromatiales</taxon>
        <taxon>Ectothiorhodospiraceae</taxon>
        <taxon>Ectothiorhodospira</taxon>
    </lineage>
</organism>
<dbReference type="AlphaFoldDB" id="A0A1I4SU30"/>
<gene>
    <name evidence="1" type="ORF">SAMN05421721_12218</name>
</gene>
<dbReference type="STRING" id="195064.SAMN05421721_12218"/>
<accession>A0A1I4SU30</accession>
<evidence type="ECO:0000313" key="2">
    <source>
        <dbReference type="Proteomes" id="UP000199556"/>
    </source>
</evidence>
<sequence>MESDTAYIRRRELAFRGPQDPQAQAEGAWLMLREVPRIREVHAPDGHRLVVTYDVREITYVELEQALTEVGFQLDNSLLAKLRRALYQYNEDTIRANLGLETRPETLQGAAQRIFVNLYRHQDHGCRDHRPRHWREYL</sequence>
<name>A0A1I4SU30_ECTMO</name>
<dbReference type="EMBL" id="FOUO01000022">
    <property type="protein sequence ID" value="SFM67944.1"/>
    <property type="molecule type" value="Genomic_DNA"/>
</dbReference>
<dbReference type="OrthoDB" id="5794343at2"/>
<protein>
    <submittedName>
        <fullName evidence="1">Uncharacterized protein</fullName>
    </submittedName>
</protein>
<evidence type="ECO:0000313" key="1">
    <source>
        <dbReference type="EMBL" id="SFM67944.1"/>
    </source>
</evidence>